<dbReference type="InterPro" id="IPR007627">
    <property type="entry name" value="RNA_pol_sigma70_r2"/>
</dbReference>
<dbReference type="InterPro" id="IPR014284">
    <property type="entry name" value="RNA_pol_sigma-70_dom"/>
</dbReference>
<dbReference type="InterPro" id="IPR013249">
    <property type="entry name" value="RNA_pol_sigma70_r4_t2"/>
</dbReference>
<evidence type="ECO:0000313" key="10">
    <source>
        <dbReference type="Proteomes" id="UP000308181"/>
    </source>
</evidence>
<dbReference type="SUPFAM" id="SSF88659">
    <property type="entry name" value="Sigma3 and sigma4 domains of RNA polymerase sigma factors"/>
    <property type="match status" value="1"/>
</dbReference>
<accession>A0A4U1BZ84</accession>
<evidence type="ECO:0000256" key="5">
    <source>
        <dbReference type="ARBA" id="ARBA00023163"/>
    </source>
</evidence>
<dbReference type="PANTHER" id="PTHR43133:SF8">
    <property type="entry name" value="RNA POLYMERASE SIGMA FACTOR HI_1459-RELATED"/>
    <property type="match status" value="1"/>
</dbReference>
<dbReference type="RefSeq" id="WP_136827275.1">
    <property type="nucleotide sequence ID" value="NZ_SWBP01000006.1"/>
</dbReference>
<evidence type="ECO:0000256" key="4">
    <source>
        <dbReference type="ARBA" id="ARBA00023125"/>
    </source>
</evidence>
<dbReference type="Gene3D" id="1.10.10.10">
    <property type="entry name" value="Winged helix-like DNA-binding domain superfamily/Winged helix DNA-binding domain"/>
    <property type="match status" value="1"/>
</dbReference>
<dbReference type="GO" id="GO:0003677">
    <property type="term" value="F:DNA binding"/>
    <property type="evidence" value="ECO:0007669"/>
    <property type="project" value="UniProtKB-KW"/>
</dbReference>
<proteinExistence type="inferred from homology"/>
<reference evidence="9 10" key="1">
    <citation type="submission" date="2019-04" db="EMBL/GenBank/DDBJ databases">
        <title>Pedobacter sp. AR-3-17 sp. nov., isolated from Arctic soil.</title>
        <authorList>
            <person name="Dahal R.H."/>
            <person name="Kim D.-U."/>
        </authorList>
    </citation>
    <scope>NUCLEOTIDE SEQUENCE [LARGE SCALE GENOMIC DNA]</scope>
    <source>
        <strain evidence="9 10">AR-3-17</strain>
    </source>
</reference>
<evidence type="ECO:0000256" key="2">
    <source>
        <dbReference type="ARBA" id="ARBA00023015"/>
    </source>
</evidence>
<dbReference type="EMBL" id="SWBP01000006">
    <property type="protein sequence ID" value="TKB95897.1"/>
    <property type="molecule type" value="Genomic_DNA"/>
</dbReference>
<dbReference type="InterPro" id="IPR000838">
    <property type="entry name" value="RNA_pol_sigma70_ECF_CS"/>
</dbReference>
<feature type="domain" description="RNA polymerase sigma-70 region 2" evidence="7">
    <location>
        <begin position="16"/>
        <end position="81"/>
    </location>
</feature>
<keyword evidence="3 6" id="KW-0731">Sigma factor</keyword>
<keyword evidence="2 6" id="KW-0805">Transcription regulation</keyword>
<dbReference type="OrthoDB" id="9782108at2"/>
<dbReference type="InterPro" id="IPR036388">
    <property type="entry name" value="WH-like_DNA-bd_sf"/>
</dbReference>
<sequence length="192" mass="22443">MADNTEKMLLNPELWVKNYADSLFSFALKRVNNEEVAQDLVQETFLGALKSRNNFDGKSSEKTWLIAILKFKIIDHYRLKSKKQTSSLHQSDGEEIENHYFEPKDGHFIPQPSLIQSFANSDDELLKREFYKTLENCLKKLPSKLAIVFKLKMLLEEDADVICETLNITNTNYWVILHRAKLQLRDCMTNLR</sequence>
<keyword evidence="5 6" id="KW-0804">Transcription</keyword>
<dbReference type="Pfam" id="PF08281">
    <property type="entry name" value="Sigma70_r4_2"/>
    <property type="match status" value="1"/>
</dbReference>
<comment type="caution">
    <text evidence="9">The sequence shown here is derived from an EMBL/GenBank/DDBJ whole genome shotgun (WGS) entry which is preliminary data.</text>
</comment>
<comment type="similarity">
    <text evidence="1 6">Belongs to the sigma-70 factor family. ECF subfamily.</text>
</comment>
<organism evidence="9 10">
    <name type="scientific">Pedobacter cryophilus</name>
    <dbReference type="NCBI Taxonomy" id="2571271"/>
    <lineage>
        <taxon>Bacteria</taxon>
        <taxon>Pseudomonadati</taxon>
        <taxon>Bacteroidota</taxon>
        <taxon>Sphingobacteriia</taxon>
        <taxon>Sphingobacteriales</taxon>
        <taxon>Sphingobacteriaceae</taxon>
        <taxon>Pedobacter</taxon>
    </lineage>
</organism>
<evidence type="ECO:0000256" key="6">
    <source>
        <dbReference type="RuleBase" id="RU000716"/>
    </source>
</evidence>
<feature type="domain" description="RNA polymerase sigma factor 70 region 4 type 2" evidence="8">
    <location>
        <begin position="134"/>
        <end position="184"/>
    </location>
</feature>
<name>A0A4U1BZ84_9SPHI</name>
<dbReference type="GO" id="GO:0006352">
    <property type="term" value="P:DNA-templated transcription initiation"/>
    <property type="evidence" value="ECO:0007669"/>
    <property type="project" value="InterPro"/>
</dbReference>
<dbReference type="SUPFAM" id="SSF88946">
    <property type="entry name" value="Sigma2 domain of RNA polymerase sigma factors"/>
    <property type="match status" value="1"/>
</dbReference>
<dbReference type="GO" id="GO:0016987">
    <property type="term" value="F:sigma factor activity"/>
    <property type="evidence" value="ECO:0007669"/>
    <property type="project" value="UniProtKB-KW"/>
</dbReference>
<protein>
    <recommendedName>
        <fullName evidence="6">RNA polymerase sigma factor</fullName>
    </recommendedName>
</protein>
<gene>
    <name evidence="9" type="ORF">FA046_14570</name>
</gene>
<dbReference type="AlphaFoldDB" id="A0A4U1BZ84"/>
<dbReference type="PROSITE" id="PS01063">
    <property type="entry name" value="SIGMA70_ECF"/>
    <property type="match status" value="1"/>
</dbReference>
<dbReference type="InterPro" id="IPR013324">
    <property type="entry name" value="RNA_pol_sigma_r3/r4-like"/>
</dbReference>
<keyword evidence="4 6" id="KW-0238">DNA-binding</keyword>
<dbReference type="NCBIfam" id="TIGR02937">
    <property type="entry name" value="sigma70-ECF"/>
    <property type="match status" value="1"/>
</dbReference>
<evidence type="ECO:0000256" key="3">
    <source>
        <dbReference type="ARBA" id="ARBA00023082"/>
    </source>
</evidence>
<dbReference type="PANTHER" id="PTHR43133">
    <property type="entry name" value="RNA POLYMERASE ECF-TYPE SIGMA FACTO"/>
    <property type="match status" value="1"/>
</dbReference>
<dbReference type="Pfam" id="PF04542">
    <property type="entry name" value="Sigma70_r2"/>
    <property type="match status" value="1"/>
</dbReference>
<dbReference type="Proteomes" id="UP000308181">
    <property type="component" value="Unassembled WGS sequence"/>
</dbReference>
<evidence type="ECO:0000256" key="1">
    <source>
        <dbReference type="ARBA" id="ARBA00010641"/>
    </source>
</evidence>
<dbReference type="InterPro" id="IPR039425">
    <property type="entry name" value="RNA_pol_sigma-70-like"/>
</dbReference>
<dbReference type="InterPro" id="IPR013325">
    <property type="entry name" value="RNA_pol_sigma_r2"/>
</dbReference>
<keyword evidence="10" id="KW-1185">Reference proteome</keyword>
<evidence type="ECO:0000313" key="9">
    <source>
        <dbReference type="EMBL" id="TKB95897.1"/>
    </source>
</evidence>
<dbReference type="Gene3D" id="1.10.1740.10">
    <property type="match status" value="1"/>
</dbReference>
<evidence type="ECO:0000259" key="7">
    <source>
        <dbReference type="Pfam" id="PF04542"/>
    </source>
</evidence>
<evidence type="ECO:0000259" key="8">
    <source>
        <dbReference type="Pfam" id="PF08281"/>
    </source>
</evidence>